<dbReference type="AlphaFoldDB" id="A0A2A2JM32"/>
<feature type="region of interest" description="Disordered" evidence="3">
    <location>
        <begin position="719"/>
        <end position="738"/>
    </location>
</feature>
<dbReference type="InterPro" id="IPR032675">
    <property type="entry name" value="LRR_dom_sf"/>
</dbReference>
<dbReference type="SUPFAM" id="SSF52058">
    <property type="entry name" value="L domain-like"/>
    <property type="match status" value="2"/>
</dbReference>
<dbReference type="OrthoDB" id="1055097at2759"/>
<dbReference type="Proteomes" id="UP000218231">
    <property type="component" value="Unassembled WGS sequence"/>
</dbReference>
<feature type="region of interest" description="Disordered" evidence="3">
    <location>
        <begin position="526"/>
        <end position="545"/>
    </location>
</feature>
<gene>
    <name evidence="6" type="ORF">WR25_22969</name>
</gene>
<evidence type="ECO:0008006" key="8">
    <source>
        <dbReference type="Google" id="ProtNLM"/>
    </source>
</evidence>
<feature type="compositionally biased region" description="Acidic residues" evidence="3">
    <location>
        <begin position="588"/>
        <end position="601"/>
    </location>
</feature>
<evidence type="ECO:0000313" key="6">
    <source>
        <dbReference type="EMBL" id="PAV62743.1"/>
    </source>
</evidence>
<dbReference type="PANTHER" id="PTHR24366">
    <property type="entry name" value="IG(IMMUNOGLOBULIN) AND LRR(LEUCINE RICH REPEAT) DOMAINS"/>
    <property type="match status" value="1"/>
</dbReference>
<evidence type="ECO:0000313" key="7">
    <source>
        <dbReference type="Proteomes" id="UP000218231"/>
    </source>
</evidence>
<proteinExistence type="predicted"/>
<keyword evidence="5" id="KW-0732">Signal</keyword>
<dbReference type="Gene3D" id="3.80.10.10">
    <property type="entry name" value="Ribonuclease Inhibitor"/>
    <property type="match status" value="3"/>
</dbReference>
<dbReference type="SMART" id="SM00369">
    <property type="entry name" value="LRR_TYP"/>
    <property type="match status" value="14"/>
</dbReference>
<reference evidence="6 7" key="1">
    <citation type="journal article" date="2017" name="Curr. Biol.">
        <title>Genome architecture and evolution of a unichromosomal asexual nematode.</title>
        <authorList>
            <person name="Fradin H."/>
            <person name="Zegar C."/>
            <person name="Gutwein M."/>
            <person name="Lucas J."/>
            <person name="Kovtun M."/>
            <person name="Corcoran D."/>
            <person name="Baugh L.R."/>
            <person name="Kiontke K."/>
            <person name="Gunsalus K."/>
            <person name="Fitch D.H."/>
            <person name="Piano F."/>
        </authorList>
    </citation>
    <scope>NUCLEOTIDE SEQUENCE [LARGE SCALE GENOMIC DNA]</scope>
    <source>
        <strain evidence="6">PF1309</strain>
    </source>
</reference>
<feature type="compositionally biased region" description="Polar residues" evidence="3">
    <location>
        <begin position="725"/>
        <end position="736"/>
    </location>
</feature>
<evidence type="ECO:0000256" key="3">
    <source>
        <dbReference type="SAM" id="MobiDB-lite"/>
    </source>
</evidence>
<dbReference type="InterPro" id="IPR001611">
    <property type="entry name" value="Leu-rich_rpt"/>
</dbReference>
<feature type="transmembrane region" description="Helical" evidence="4">
    <location>
        <begin position="783"/>
        <end position="806"/>
    </location>
</feature>
<comment type="caution">
    <text evidence="6">The sequence shown here is derived from an EMBL/GenBank/DDBJ whole genome shotgun (WGS) entry which is preliminary data.</text>
</comment>
<keyword evidence="2" id="KW-0677">Repeat</keyword>
<dbReference type="Pfam" id="PF13855">
    <property type="entry name" value="LRR_8"/>
    <property type="match status" value="4"/>
</dbReference>
<dbReference type="EMBL" id="LIAE01010348">
    <property type="protein sequence ID" value="PAV62743.1"/>
    <property type="molecule type" value="Genomic_DNA"/>
</dbReference>
<protein>
    <recommendedName>
        <fullName evidence="8">LRRNT domain-containing protein</fullName>
    </recommendedName>
</protein>
<dbReference type="InterPro" id="IPR003591">
    <property type="entry name" value="Leu-rich_rpt_typical-subtyp"/>
</dbReference>
<feature type="chain" id="PRO_5012313466" description="LRRNT domain-containing protein" evidence="5">
    <location>
        <begin position="21"/>
        <end position="871"/>
    </location>
</feature>
<feature type="signal peptide" evidence="5">
    <location>
        <begin position="1"/>
        <end position="20"/>
    </location>
</feature>
<evidence type="ECO:0000256" key="2">
    <source>
        <dbReference type="ARBA" id="ARBA00022737"/>
    </source>
</evidence>
<evidence type="ECO:0000256" key="1">
    <source>
        <dbReference type="ARBA" id="ARBA00022614"/>
    </source>
</evidence>
<sequence>MSPGIFRIILVFLLFYQTSSCPQLISKVCQCEDLHNGVILDCSHINGTSIVEVLRKNQASLGLIQALTLRNASLQTIPSSFFAGLYIKKLDMSFNGMQSLDDHAFSGMSPVLQELILHHNNLTRIPVGAIGALPSILRLDLSNNSITDIDETDAFPSLSKVSPKKGVLMIPSLVKLYDVNLGSNRISVIHTNIFASIKNSLQTINLGHNRLNQVPSSAIRGLKQVQSLHMHHNNITALEALNFLNLPVLNLLNLAGNKINELNRQAFLNVPNLRYLYLTDNKISTLYAHQFTTFEQLEMLDLTGNLITEIPKDGFSQLSQLRQLYLGNNHISKIAPGAFTNSSIVILVLNNNLLTELPEGIVDGLMNLQQVSFKHNQLKSVNQNAFYNAPSVVIVDLSENELMDVPADTFLAQLNLLLIDLSKNKLIRVPYAAFNRRIGTVLLQENPLVCTEKIHILQDGVGAFLQDSEDLVCGRKPKTTTTVGGPKERPRLVPTQAPAIIVDHETEAEPTLKPILSTEEQIIPVRPKSPKKTSTTRVRGPHVSDISHIEIPDDLARQLEGLQMPELTKLQAEIDKMNAQNEANQEQEQQEQEQEQEEGETGENLTDEAVQQPIEPIAPSSVSPPVVLTLPSVVTEPTPQTKPTPPRPYDPMVDDPNIIHPFPVPFLKRGPQLHKAQRIRPQQIVTSSTSTEETVKPEDIPTLPPSIVIAPGATLSRVASKTRETTVTSSSNNNEIGRNLMNERNDERIEQFALNTRTELRKKESTSEKEANTKVGSVFSPTAIIVVCLSTVGLVMVLVFIGLCIARHKQGSRFTSSYSDSSTARTNAYVAAQQAQMNMIYGSMTRSRTIARPDEQPWTYNPGTNYCNYYK</sequence>
<name>A0A2A2JM32_9BILA</name>
<keyword evidence="7" id="KW-1185">Reference proteome</keyword>
<feature type="region of interest" description="Disordered" evidence="3">
    <location>
        <begin position="674"/>
        <end position="706"/>
    </location>
</feature>
<dbReference type="PANTHER" id="PTHR24366:SF96">
    <property type="entry name" value="LEUCINE RICH REPEAT CONTAINING 53"/>
    <property type="match status" value="1"/>
</dbReference>
<evidence type="ECO:0000256" key="4">
    <source>
        <dbReference type="SAM" id="Phobius"/>
    </source>
</evidence>
<feature type="region of interest" description="Disordered" evidence="3">
    <location>
        <begin position="579"/>
        <end position="603"/>
    </location>
</feature>
<keyword evidence="4" id="KW-0472">Membrane</keyword>
<keyword evidence="4" id="KW-0812">Transmembrane</keyword>
<keyword evidence="1" id="KW-0433">Leucine-rich repeat</keyword>
<evidence type="ECO:0000256" key="5">
    <source>
        <dbReference type="SAM" id="SignalP"/>
    </source>
</evidence>
<organism evidence="6 7">
    <name type="scientific">Diploscapter pachys</name>
    <dbReference type="NCBI Taxonomy" id="2018661"/>
    <lineage>
        <taxon>Eukaryota</taxon>
        <taxon>Metazoa</taxon>
        <taxon>Ecdysozoa</taxon>
        <taxon>Nematoda</taxon>
        <taxon>Chromadorea</taxon>
        <taxon>Rhabditida</taxon>
        <taxon>Rhabditina</taxon>
        <taxon>Rhabditomorpha</taxon>
        <taxon>Rhabditoidea</taxon>
        <taxon>Rhabditidae</taxon>
        <taxon>Diploscapter</taxon>
    </lineage>
</organism>
<accession>A0A2A2JM32</accession>
<dbReference type="PROSITE" id="PS51450">
    <property type="entry name" value="LRR"/>
    <property type="match status" value="5"/>
</dbReference>
<dbReference type="STRING" id="2018661.A0A2A2JM32"/>
<keyword evidence="4" id="KW-1133">Transmembrane helix</keyword>